<dbReference type="PROSITE" id="PS50112">
    <property type="entry name" value="PAS"/>
    <property type="match status" value="1"/>
</dbReference>
<dbReference type="NCBIfam" id="TIGR00229">
    <property type="entry name" value="sensory_box"/>
    <property type="match status" value="1"/>
</dbReference>
<feature type="domain" description="PAS" evidence="15">
    <location>
        <begin position="25"/>
        <end position="76"/>
    </location>
</feature>
<evidence type="ECO:0000256" key="3">
    <source>
        <dbReference type="ARBA" id="ARBA00022481"/>
    </source>
</evidence>
<evidence type="ECO:0000256" key="10">
    <source>
        <dbReference type="ARBA" id="ARBA00029447"/>
    </source>
</evidence>
<dbReference type="InterPro" id="IPR013655">
    <property type="entry name" value="PAS_fold_3"/>
</dbReference>
<dbReference type="InterPro" id="IPR000014">
    <property type="entry name" value="PAS"/>
</dbReference>
<accession>B8GQY9</accession>
<keyword evidence="2" id="KW-1003">Cell membrane</keyword>
<dbReference type="CDD" id="cd11386">
    <property type="entry name" value="MCP_signal"/>
    <property type="match status" value="1"/>
</dbReference>
<dbReference type="CDD" id="cd00130">
    <property type="entry name" value="PAS"/>
    <property type="match status" value="1"/>
</dbReference>
<evidence type="ECO:0000256" key="13">
    <source>
        <dbReference type="SAM" id="Phobius"/>
    </source>
</evidence>
<dbReference type="FunFam" id="3.30.450.20:FF:000046">
    <property type="entry name" value="Aerotaxis sensor receptor"/>
    <property type="match status" value="1"/>
</dbReference>
<dbReference type="InterPro" id="IPR035965">
    <property type="entry name" value="PAS-like_dom_sf"/>
</dbReference>
<dbReference type="SUPFAM" id="SSF55785">
    <property type="entry name" value="PYP-like sensor domain (PAS domain)"/>
    <property type="match status" value="1"/>
</dbReference>
<dbReference type="SUPFAM" id="SSF58104">
    <property type="entry name" value="Methyl-accepting chemotaxis protein (MCP) signaling domain"/>
    <property type="match status" value="1"/>
</dbReference>
<keyword evidence="4" id="KW-0145">Chemotaxis</keyword>
<keyword evidence="7 13" id="KW-1133">Transmembrane helix</keyword>
<feature type="coiled-coil region" evidence="12">
    <location>
        <begin position="422"/>
        <end position="469"/>
    </location>
</feature>
<evidence type="ECO:0000256" key="7">
    <source>
        <dbReference type="ARBA" id="ARBA00022989"/>
    </source>
</evidence>
<dbReference type="eggNOG" id="COG0840">
    <property type="taxonomic scope" value="Bacteria"/>
</dbReference>
<dbReference type="Proteomes" id="UP000002383">
    <property type="component" value="Chromosome"/>
</dbReference>
<evidence type="ECO:0000256" key="1">
    <source>
        <dbReference type="ARBA" id="ARBA00004429"/>
    </source>
</evidence>
<dbReference type="GO" id="GO:0052131">
    <property type="term" value="P:positive aerotaxis"/>
    <property type="evidence" value="ECO:0007669"/>
    <property type="project" value="UniProtKB-ARBA"/>
</dbReference>
<dbReference type="Gene3D" id="1.10.287.950">
    <property type="entry name" value="Methyl-accepting chemotaxis protein"/>
    <property type="match status" value="1"/>
</dbReference>
<keyword evidence="6 13" id="KW-0812">Transmembrane</keyword>
<dbReference type="SMART" id="SM00283">
    <property type="entry name" value="MA"/>
    <property type="match status" value="1"/>
</dbReference>
<evidence type="ECO:0000256" key="9">
    <source>
        <dbReference type="ARBA" id="ARBA00023224"/>
    </source>
</evidence>
<keyword evidence="5" id="KW-0997">Cell inner membrane</keyword>
<dbReference type="Pfam" id="PF00015">
    <property type="entry name" value="MCPsignal"/>
    <property type="match status" value="1"/>
</dbReference>
<dbReference type="Pfam" id="PF08447">
    <property type="entry name" value="PAS_3"/>
    <property type="match status" value="1"/>
</dbReference>
<protein>
    <submittedName>
        <fullName evidence="17">Methyl-accepting chemotaxis sensory transducer with Pas/Pac sensor</fullName>
    </submittedName>
</protein>
<evidence type="ECO:0000259" key="15">
    <source>
        <dbReference type="PROSITE" id="PS50112"/>
    </source>
</evidence>
<dbReference type="InterPro" id="IPR004089">
    <property type="entry name" value="MCPsignal_dom"/>
</dbReference>
<comment type="subcellular location">
    <subcellularLocation>
        <location evidence="1">Cell inner membrane</location>
        <topology evidence="1">Multi-pass membrane protein</topology>
    </subcellularLocation>
</comment>
<evidence type="ECO:0000256" key="6">
    <source>
        <dbReference type="ARBA" id="ARBA00022692"/>
    </source>
</evidence>
<comment type="similarity">
    <text evidence="10">Belongs to the methyl-accepting chemotaxis (MCP) protein family.</text>
</comment>
<keyword evidence="18" id="KW-1185">Reference proteome</keyword>
<evidence type="ECO:0000259" key="16">
    <source>
        <dbReference type="PROSITE" id="PS50192"/>
    </source>
</evidence>
<sequence>MKKNLPVTGKEITLPQGRTLISSTDLKGSITYANDTFVRVSGFSCEELLHKNHNVVRHPDMPPAAFEDLWKTVKSGKAWMGIVKNRAKNGDHYWVDAYVTPVYENGQIAGYESVRAIPRREDIGRAERLYQKLWKSKVNLARRFYHGVIPRMVAGQLLILLVAFLLISTGLGLAGTLGVFAGAGVLSAALAVWLLSPVTRVAAHARQIVDNPVMEAVYTGRRGEAAQLETALHFLEARLRTVLDRISVSAEDLEAAGKETSRTVHETVQGIDRQRGETDQVATAMNEMSATVHEVASNTALAAESARQADNEAHAGKAVVHDTARAIEALASEVEQTAHAIEKLEKDSDEIGKILDVIRGIAEQTNLLALNAAIEAARAGEQGRGFAVVADEVRTLASKTQESTHTIQEMIERLQAGAHQAVQVMESSRNQARKGVEQAEEAGQSLDRIAEAVTRINDMNAQIATAVEEQSAVAEEINRNVVNIRDVAENNNEIAGRTEASSERLVSLSRDLHALVLRFGASR</sequence>
<dbReference type="PANTHER" id="PTHR32089">
    <property type="entry name" value="METHYL-ACCEPTING CHEMOTAXIS PROTEIN MCPB"/>
    <property type="match status" value="1"/>
</dbReference>
<evidence type="ECO:0000313" key="18">
    <source>
        <dbReference type="Proteomes" id="UP000002383"/>
    </source>
</evidence>
<feature type="domain" description="T-SNARE coiled-coil homology" evidence="16">
    <location>
        <begin position="436"/>
        <end position="498"/>
    </location>
</feature>
<feature type="transmembrane region" description="Helical" evidence="13">
    <location>
        <begin position="144"/>
        <end position="167"/>
    </location>
</feature>
<dbReference type="GO" id="GO:0005886">
    <property type="term" value="C:plasma membrane"/>
    <property type="evidence" value="ECO:0007669"/>
    <property type="project" value="UniProtKB-SubCell"/>
</dbReference>
<evidence type="ECO:0000256" key="2">
    <source>
        <dbReference type="ARBA" id="ARBA00022475"/>
    </source>
</evidence>
<proteinExistence type="inferred from homology"/>
<dbReference type="STRING" id="396588.Tgr7_1324"/>
<feature type="transmembrane region" description="Helical" evidence="13">
    <location>
        <begin position="173"/>
        <end position="196"/>
    </location>
</feature>
<dbReference type="AlphaFoldDB" id="B8GQY9"/>
<dbReference type="GO" id="GO:0007165">
    <property type="term" value="P:signal transduction"/>
    <property type="evidence" value="ECO:0007669"/>
    <property type="project" value="UniProtKB-KW"/>
</dbReference>
<dbReference type="KEGG" id="tgr:Tgr7_1324"/>
<organism evidence="17 18">
    <name type="scientific">Thioalkalivibrio sulfidiphilus (strain HL-EbGR7)</name>
    <dbReference type="NCBI Taxonomy" id="396588"/>
    <lineage>
        <taxon>Bacteria</taxon>
        <taxon>Pseudomonadati</taxon>
        <taxon>Pseudomonadota</taxon>
        <taxon>Gammaproteobacteria</taxon>
        <taxon>Chromatiales</taxon>
        <taxon>Ectothiorhodospiraceae</taxon>
        <taxon>Thioalkalivibrio</taxon>
    </lineage>
</organism>
<evidence type="ECO:0000259" key="14">
    <source>
        <dbReference type="PROSITE" id="PS50111"/>
    </source>
</evidence>
<keyword evidence="9 11" id="KW-0807">Transducer</keyword>
<name>B8GQY9_THISH</name>
<evidence type="ECO:0000256" key="5">
    <source>
        <dbReference type="ARBA" id="ARBA00022519"/>
    </source>
</evidence>
<evidence type="ECO:0000256" key="12">
    <source>
        <dbReference type="SAM" id="Coils"/>
    </source>
</evidence>
<dbReference type="OrthoDB" id="9781845at2"/>
<dbReference type="PROSITE" id="PS50192">
    <property type="entry name" value="T_SNARE"/>
    <property type="match status" value="1"/>
</dbReference>
<dbReference type="RefSeq" id="WP_012637892.1">
    <property type="nucleotide sequence ID" value="NC_011901.1"/>
</dbReference>
<evidence type="ECO:0000256" key="8">
    <source>
        <dbReference type="ARBA" id="ARBA00023136"/>
    </source>
</evidence>
<gene>
    <name evidence="17" type="ordered locus">Tgr7_1324</name>
</gene>
<keyword evidence="12" id="KW-0175">Coiled coil</keyword>
<evidence type="ECO:0000256" key="11">
    <source>
        <dbReference type="PROSITE-ProRule" id="PRU00284"/>
    </source>
</evidence>
<dbReference type="HOGENOM" id="CLU_000445_107_26_6"/>
<dbReference type="InterPro" id="IPR000727">
    <property type="entry name" value="T_SNARE_dom"/>
</dbReference>
<keyword evidence="3" id="KW-0488">Methylation</keyword>
<evidence type="ECO:0000313" key="17">
    <source>
        <dbReference type="EMBL" id="ACL72409.1"/>
    </source>
</evidence>
<evidence type="ECO:0000256" key="4">
    <source>
        <dbReference type="ARBA" id="ARBA00022500"/>
    </source>
</evidence>
<dbReference type="FunFam" id="1.10.287.950:FF:000001">
    <property type="entry name" value="Methyl-accepting chemotaxis sensory transducer"/>
    <property type="match status" value="1"/>
</dbReference>
<feature type="domain" description="Methyl-accepting transducer" evidence="14">
    <location>
        <begin position="249"/>
        <end position="485"/>
    </location>
</feature>
<reference evidence="17 18" key="1">
    <citation type="journal article" date="2011" name="Stand. Genomic Sci.">
        <title>Complete genome sequence of 'Thioalkalivibrio sulfidophilus' HL-EbGr7.</title>
        <authorList>
            <person name="Muyzer G."/>
            <person name="Sorokin D.Y."/>
            <person name="Mavromatis K."/>
            <person name="Lapidus A."/>
            <person name="Clum A."/>
            <person name="Ivanova N."/>
            <person name="Pati A."/>
            <person name="d'Haeseleer P."/>
            <person name="Woyke T."/>
            <person name="Kyrpides N.C."/>
        </authorList>
    </citation>
    <scope>NUCLEOTIDE SEQUENCE [LARGE SCALE GENOMIC DNA]</scope>
    <source>
        <strain evidence="17 18">HL-EbGR7</strain>
    </source>
</reference>
<dbReference type="PANTHER" id="PTHR32089:SF74">
    <property type="entry name" value="METHYL-ACCEPTING CHEMOTAXIS PROTEIN AER"/>
    <property type="match status" value="1"/>
</dbReference>
<keyword evidence="8 13" id="KW-0472">Membrane</keyword>
<dbReference type="PROSITE" id="PS50111">
    <property type="entry name" value="CHEMOTAXIS_TRANSDUC_2"/>
    <property type="match status" value="1"/>
</dbReference>
<dbReference type="Gene3D" id="3.30.450.20">
    <property type="entry name" value="PAS domain"/>
    <property type="match status" value="1"/>
</dbReference>
<dbReference type="EMBL" id="CP001339">
    <property type="protein sequence ID" value="ACL72409.1"/>
    <property type="molecule type" value="Genomic_DNA"/>
</dbReference>